<evidence type="ECO:0000313" key="10">
    <source>
        <dbReference type="Proteomes" id="UP000460718"/>
    </source>
</evidence>
<feature type="domain" description="Myb-like" evidence="6">
    <location>
        <begin position="407"/>
        <end position="461"/>
    </location>
</feature>
<feature type="domain" description="HTH myb-type" evidence="7">
    <location>
        <begin position="295"/>
        <end position="349"/>
    </location>
</feature>
<evidence type="ECO:0000256" key="5">
    <source>
        <dbReference type="SAM" id="MobiDB-lite"/>
    </source>
</evidence>
<proteinExistence type="predicted"/>
<keyword evidence="3" id="KW-0804">Transcription</keyword>
<dbReference type="EMBL" id="QXFX01001243">
    <property type="protein sequence ID" value="KAE9093851.1"/>
    <property type="molecule type" value="Genomic_DNA"/>
</dbReference>
<dbReference type="AlphaFoldDB" id="A0A6A3JXK0"/>
<comment type="caution">
    <text evidence="8">The sequence shown here is derived from an EMBL/GenBank/DDBJ whole genome shotgun (WGS) entry which is preliminary data.</text>
</comment>
<feature type="compositionally biased region" description="Polar residues" evidence="5">
    <location>
        <begin position="523"/>
        <end position="539"/>
    </location>
</feature>
<evidence type="ECO:0000259" key="6">
    <source>
        <dbReference type="PROSITE" id="PS50090"/>
    </source>
</evidence>
<evidence type="ECO:0000256" key="3">
    <source>
        <dbReference type="ARBA" id="ARBA00023163"/>
    </source>
</evidence>
<dbReference type="Pfam" id="PF13921">
    <property type="entry name" value="Myb_DNA-bind_6"/>
    <property type="match status" value="1"/>
</dbReference>
<organism evidence="8 10">
    <name type="scientific">Phytophthora fragariae</name>
    <dbReference type="NCBI Taxonomy" id="53985"/>
    <lineage>
        <taxon>Eukaryota</taxon>
        <taxon>Sar</taxon>
        <taxon>Stramenopiles</taxon>
        <taxon>Oomycota</taxon>
        <taxon>Peronosporomycetes</taxon>
        <taxon>Peronosporales</taxon>
        <taxon>Peronosporaceae</taxon>
        <taxon>Phytophthora</taxon>
    </lineage>
</organism>
<reference evidence="10 11" key="1">
    <citation type="submission" date="2018-09" db="EMBL/GenBank/DDBJ databases">
        <title>Genomic investigation of the strawberry pathogen Phytophthora fragariae indicates pathogenicity is determined by transcriptional variation in three key races.</title>
        <authorList>
            <person name="Adams T.M."/>
            <person name="Armitage A.D."/>
            <person name="Sobczyk M.K."/>
            <person name="Bates H.J."/>
            <person name="Dunwell J.M."/>
            <person name="Nellist C.F."/>
            <person name="Harrison R.J."/>
        </authorList>
    </citation>
    <scope>NUCLEOTIDE SEQUENCE [LARGE SCALE GENOMIC DNA]</scope>
    <source>
        <strain evidence="9 11">ONT-3</strain>
        <strain evidence="8 10">SCRP245</strain>
    </source>
</reference>
<name>A0A6A3JXK0_9STRA</name>
<evidence type="ECO:0000259" key="7">
    <source>
        <dbReference type="PROSITE" id="PS51294"/>
    </source>
</evidence>
<dbReference type="GO" id="GO:0042795">
    <property type="term" value="P:snRNA transcription by RNA polymerase II"/>
    <property type="evidence" value="ECO:0007669"/>
    <property type="project" value="TreeGrafter"/>
</dbReference>
<accession>A0A6A3JXK0</accession>
<keyword evidence="4" id="KW-0539">Nucleus</keyword>
<dbReference type="PANTHER" id="PTHR46621:SF1">
    <property type="entry name" value="SNRNA-ACTIVATING PROTEIN COMPLEX SUBUNIT 4"/>
    <property type="match status" value="1"/>
</dbReference>
<dbReference type="GO" id="GO:0000978">
    <property type="term" value="F:RNA polymerase II cis-regulatory region sequence-specific DNA binding"/>
    <property type="evidence" value="ECO:0007669"/>
    <property type="project" value="TreeGrafter"/>
</dbReference>
<feature type="region of interest" description="Disordered" evidence="5">
    <location>
        <begin position="522"/>
        <end position="558"/>
    </location>
</feature>
<dbReference type="PANTHER" id="PTHR46621">
    <property type="entry name" value="SNRNA-ACTIVATING PROTEIN COMPLEX SUBUNIT 4"/>
    <property type="match status" value="1"/>
</dbReference>
<dbReference type="PROSITE" id="PS50090">
    <property type="entry name" value="MYB_LIKE"/>
    <property type="match status" value="4"/>
</dbReference>
<dbReference type="SMART" id="SM00717">
    <property type="entry name" value="SANT"/>
    <property type="match status" value="4"/>
</dbReference>
<feature type="domain" description="Myb-like" evidence="6">
    <location>
        <begin position="237"/>
        <end position="294"/>
    </location>
</feature>
<keyword evidence="2" id="KW-0238">DNA-binding</keyword>
<evidence type="ECO:0000313" key="8">
    <source>
        <dbReference type="EMBL" id="KAE9000026.1"/>
    </source>
</evidence>
<dbReference type="Gene3D" id="1.10.10.60">
    <property type="entry name" value="Homeodomain-like"/>
    <property type="match status" value="4"/>
</dbReference>
<evidence type="ECO:0000256" key="4">
    <source>
        <dbReference type="ARBA" id="ARBA00023242"/>
    </source>
</evidence>
<feature type="domain" description="Myb-like" evidence="6">
    <location>
        <begin position="295"/>
        <end position="345"/>
    </location>
</feature>
<dbReference type="Proteomes" id="UP000488956">
    <property type="component" value="Unassembled WGS sequence"/>
</dbReference>
<evidence type="ECO:0000313" key="9">
    <source>
        <dbReference type="EMBL" id="KAE9093851.1"/>
    </source>
</evidence>
<keyword evidence="1" id="KW-0805">Transcription regulation</keyword>
<dbReference type="InterPro" id="IPR017930">
    <property type="entry name" value="Myb_dom"/>
</dbReference>
<feature type="region of interest" description="Disordered" evidence="5">
    <location>
        <begin position="105"/>
        <end position="135"/>
    </location>
</feature>
<dbReference type="EMBL" id="QXFW01000926">
    <property type="protein sequence ID" value="KAE9000026.1"/>
    <property type="molecule type" value="Genomic_DNA"/>
</dbReference>
<sequence>MAPSRDTPGARPGSAEAITEALEANRALVSELQTLAQSLSTEEAKLLAKTQSIRRRMALRRAQQAMDTLLPRSQPMGVALNCYDRDPRTRRKQFNDVPRSYIRPQTSFFTDEQKTPRKVGRPKKKQKQSVISAKDDEELERAVLQSLSEPPPNADTEFLRSQSHEAFTATPATIFSPKERKVLKDFVEDFFMTRPRGEIPLQAWNGIRAWQGTRKSRQMPIERSGFACKLWYELHDSPKLRLGAWTKQEDAALRRLASGEEDPELVNQWEEIAKRMPIPGRPAVHCLARYQTALRADNVKSSFTPEEDKVLKEAVPVFGEKWNVVADLLDGRVPEQIRHRWQLSLAPGLRRGKFSIIEDRRLLLALRAYVPKDGEFNLDQVAWNDICHHLPGRTQPAVRDRYSTCLNPDLSFRKFTKQEDQLILARVREWGVDAPRLWARLTEELTDRTDSQIARSWKFLDPEGYEKRREAMEEASKAQTTAVFRRRSIHRHRPRLTKKNISRISYNGLGRDDEVAQPALVTASRSGSRSHTMSDSQANEVLEIRQEEREDGSTEYML</sequence>
<feature type="compositionally biased region" description="Basic and acidic residues" evidence="5">
    <location>
        <begin position="542"/>
        <end position="552"/>
    </location>
</feature>
<dbReference type="GO" id="GO:0042796">
    <property type="term" value="P:snRNA transcription by RNA polymerase III"/>
    <property type="evidence" value="ECO:0007669"/>
    <property type="project" value="TreeGrafter"/>
</dbReference>
<dbReference type="GO" id="GO:0019185">
    <property type="term" value="C:snRNA-activating protein complex"/>
    <property type="evidence" value="ECO:0007669"/>
    <property type="project" value="TreeGrafter"/>
</dbReference>
<dbReference type="InterPro" id="IPR051575">
    <property type="entry name" value="Myb-like_DNA-bd"/>
</dbReference>
<feature type="compositionally biased region" description="Basic residues" evidence="5">
    <location>
        <begin position="116"/>
        <end position="127"/>
    </location>
</feature>
<evidence type="ECO:0000256" key="1">
    <source>
        <dbReference type="ARBA" id="ARBA00023015"/>
    </source>
</evidence>
<protein>
    <submittedName>
        <fullName evidence="8">Uncharacterized protein</fullName>
    </submittedName>
</protein>
<dbReference type="InterPro" id="IPR001005">
    <property type="entry name" value="SANT/Myb"/>
</dbReference>
<dbReference type="InterPro" id="IPR009057">
    <property type="entry name" value="Homeodomain-like_sf"/>
</dbReference>
<gene>
    <name evidence="9" type="ORF">PF010_g17328</name>
    <name evidence="8" type="ORF">PF011_g14379</name>
</gene>
<dbReference type="CDD" id="cd00167">
    <property type="entry name" value="SANT"/>
    <property type="match status" value="2"/>
</dbReference>
<evidence type="ECO:0000256" key="2">
    <source>
        <dbReference type="ARBA" id="ARBA00023125"/>
    </source>
</evidence>
<feature type="domain" description="Myb-like" evidence="6">
    <location>
        <begin position="346"/>
        <end position="406"/>
    </location>
</feature>
<evidence type="ECO:0000313" key="11">
    <source>
        <dbReference type="Proteomes" id="UP000488956"/>
    </source>
</evidence>
<dbReference type="GO" id="GO:0001006">
    <property type="term" value="F:RNA polymerase III type 3 promoter sequence-specific DNA binding"/>
    <property type="evidence" value="ECO:0007669"/>
    <property type="project" value="TreeGrafter"/>
</dbReference>
<dbReference type="PROSITE" id="PS51294">
    <property type="entry name" value="HTH_MYB"/>
    <property type="match status" value="1"/>
</dbReference>
<dbReference type="Pfam" id="PF00249">
    <property type="entry name" value="Myb_DNA-binding"/>
    <property type="match status" value="2"/>
</dbReference>
<dbReference type="SUPFAM" id="SSF46689">
    <property type="entry name" value="Homeodomain-like"/>
    <property type="match status" value="3"/>
</dbReference>
<dbReference type="Proteomes" id="UP000460718">
    <property type="component" value="Unassembled WGS sequence"/>
</dbReference>